<dbReference type="EMBL" id="JACYFU010000001">
    <property type="protein sequence ID" value="MBD8064100.1"/>
    <property type="molecule type" value="Genomic_DNA"/>
</dbReference>
<comment type="pathway">
    <text evidence="8">Cofactor biosynthesis; NAD(+) biosynthesis; NAD(+) from deamido-NAD(+) (ammonia route): step 1/1.</text>
</comment>
<dbReference type="CDD" id="cd00553">
    <property type="entry name" value="NAD_synthase"/>
    <property type="match status" value="1"/>
</dbReference>
<dbReference type="GO" id="GO:0004359">
    <property type="term" value="F:glutaminase activity"/>
    <property type="evidence" value="ECO:0007669"/>
    <property type="project" value="InterPro"/>
</dbReference>
<keyword evidence="13" id="KW-1185">Reference proteome</keyword>
<feature type="binding site" description="in other chain" evidence="8">
    <location>
        <position position="158"/>
    </location>
    <ligand>
        <name>deamido-NAD(+)</name>
        <dbReference type="ChEBI" id="CHEBI:58437"/>
        <note>ligand shared between two neighboring subunits</note>
    </ligand>
</feature>
<evidence type="ECO:0000256" key="6">
    <source>
        <dbReference type="ARBA" id="ARBA00022842"/>
    </source>
</evidence>
<feature type="binding site" evidence="8">
    <location>
        <position position="229"/>
    </location>
    <ligand>
        <name>ATP</name>
        <dbReference type="ChEBI" id="CHEBI:30616"/>
    </ligand>
</feature>
<comment type="similarity">
    <text evidence="1 8 9">Belongs to the NAD synthetase family.</text>
</comment>
<evidence type="ECO:0000256" key="10">
    <source>
        <dbReference type="RuleBase" id="RU003812"/>
    </source>
</evidence>
<dbReference type="GO" id="GO:0005737">
    <property type="term" value="C:cytoplasm"/>
    <property type="evidence" value="ECO:0007669"/>
    <property type="project" value="InterPro"/>
</dbReference>
<organism evidence="12 13">
    <name type="scientific">Devosia oryzisoli</name>
    <dbReference type="NCBI Taxonomy" id="2774138"/>
    <lineage>
        <taxon>Bacteria</taxon>
        <taxon>Pseudomonadati</taxon>
        <taxon>Pseudomonadota</taxon>
        <taxon>Alphaproteobacteria</taxon>
        <taxon>Hyphomicrobiales</taxon>
        <taxon>Devosiaceae</taxon>
        <taxon>Devosia</taxon>
    </lineage>
</organism>
<dbReference type="InterPro" id="IPR003694">
    <property type="entry name" value="NAD_synthase"/>
</dbReference>
<feature type="binding site" evidence="8">
    <location>
        <begin position="61"/>
        <end position="68"/>
    </location>
    <ligand>
        <name>ATP</name>
        <dbReference type="ChEBI" id="CHEBI:30616"/>
    </ligand>
</feature>
<feature type="binding site" description="in other chain" evidence="8">
    <location>
        <position position="191"/>
    </location>
    <ligand>
        <name>deamido-NAD(+)</name>
        <dbReference type="ChEBI" id="CHEBI:58437"/>
        <note>ligand shared between two neighboring subunits</note>
    </ligand>
</feature>
<dbReference type="GO" id="GO:0008795">
    <property type="term" value="F:NAD+ synthase activity"/>
    <property type="evidence" value="ECO:0007669"/>
    <property type="project" value="UniProtKB-UniRule"/>
</dbReference>
<evidence type="ECO:0000259" key="11">
    <source>
        <dbReference type="Pfam" id="PF02540"/>
    </source>
</evidence>
<feature type="binding site" evidence="8">
    <location>
        <position position="207"/>
    </location>
    <ligand>
        <name>ATP</name>
        <dbReference type="ChEBI" id="CHEBI:30616"/>
    </ligand>
</feature>
<evidence type="ECO:0000256" key="5">
    <source>
        <dbReference type="ARBA" id="ARBA00022840"/>
    </source>
</evidence>
<evidence type="ECO:0000256" key="9">
    <source>
        <dbReference type="RuleBase" id="RU003811"/>
    </source>
</evidence>
<accession>A0A927FPY3</accession>
<keyword evidence="6 8" id="KW-0460">Magnesium</keyword>
<dbReference type="NCBIfam" id="TIGR00552">
    <property type="entry name" value="nadE"/>
    <property type="match status" value="1"/>
</dbReference>
<dbReference type="InterPro" id="IPR014729">
    <property type="entry name" value="Rossmann-like_a/b/a_fold"/>
</dbReference>
<feature type="domain" description="NAD/GMP synthase" evidence="11">
    <location>
        <begin position="39"/>
        <end position="283"/>
    </location>
</feature>
<feature type="binding site" evidence="8">
    <location>
        <position position="183"/>
    </location>
    <ligand>
        <name>Mg(2+)</name>
        <dbReference type="ChEBI" id="CHEBI:18420"/>
    </ligand>
</feature>
<dbReference type="EC" id="6.3.1.5" evidence="8 10"/>
<dbReference type="Proteomes" id="UP000654108">
    <property type="component" value="Unassembled WGS sequence"/>
</dbReference>
<feature type="binding site" evidence="8">
    <location>
        <position position="67"/>
    </location>
    <ligand>
        <name>Mg(2+)</name>
        <dbReference type="ChEBI" id="CHEBI:18420"/>
    </ligand>
</feature>
<dbReference type="SUPFAM" id="SSF52402">
    <property type="entry name" value="Adenine nucleotide alpha hydrolases-like"/>
    <property type="match status" value="1"/>
</dbReference>
<keyword evidence="4 8" id="KW-0547">Nucleotide-binding</keyword>
<reference evidence="12" key="1">
    <citation type="submission" date="2020-09" db="EMBL/GenBank/DDBJ databases">
        <title>Genome seq and assembly of Devosia sp.</title>
        <authorList>
            <person name="Chhetri G."/>
        </authorList>
    </citation>
    <scope>NUCLEOTIDE SEQUENCE</scope>
    <source>
        <strain evidence="12">PTR5</strain>
    </source>
</reference>
<comment type="caution">
    <text evidence="12">The sequence shown here is derived from an EMBL/GenBank/DDBJ whole genome shotgun (WGS) entry which is preliminary data.</text>
</comment>
<dbReference type="InterPro" id="IPR022926">
    <property type="entry name" value="NH(3)-dep_NAD(+)_synth"/>
</dbReference>
<gene>
    <name evidence="8 12" type="primary">nadE</name>
    <name evidence="12" type="ORF">IC608_01240</name>
</gene>
<evidence type="ECO:0000256" key="1">
    <source>
        <dbReference type="ARBA" id="ARBA00005859"/>
    </source>
</evidence>
<dbReference type="GO" id="GO:0003952">
    <property type="term" value="F:NAD+ synthase (glutamine-hydrolyzing) activity"/>
    <property type="evidence" value="ECO:0007669"/>
    <property type="project" value="InterPro"/>
</dbReference>
<feature type="binding site" evidence="8">
    <location>
        <position position="198"/>
    </location>
    <ligand>
        <name>deamido-NAD(+)</name>
        <dbReference type="ChEBI" id="CHEBI:58437"/>
        <note>ligand shared between two neighboring subunits</note>
    </ligand>
</feature>
<feature type="binding site" description="in other chain" evidence="8">
    <location>
        <begin position="278"/>
        <end position="279"/>
    </location>
    <ligand>
        <name>deamido-NAD(+)</name>
        <dbReference type="ChEBI" id="CHEBI:58437"/>
        <note>ligand shared between two neighboring subunits</note>
    </ligand>
</feature>
<keyword evidence="3 8" id="KW-0479">Metal-binding</keyword>
<feature type="binding site" evidence="8">
    <location>
        <position position="178"/>
    </location>
    <ligand>
        <name>ATP</name>
        <dbReference type="ChEBI" id="CHEBI:30616"/>
    </ligand>
</feature>
<comment type="function">
    <text evidence="8">Catalyzes the ATP-dependent amidation of deamido-NAD to form NAD. Uses ammonia as a nitrogen source.</text>
</comment>
<keyword evidence="2 8" id="KW-0436">Ligase</keyword>
<evidence type="ECO:0000313" key="12">
    <source>
        <dbReference type="EMBL" id="MBD8064100.1"/>
    </source>
</evidence>
<evidence type="ECO:0000313" key="13">
    <source>
        <dbReference type="Proteomes" id="UP000654108"/>
    </source>
</evidence>
<dbReference type="Gene3D" id="3.40.50.620">
    <property type="entry name" value="HUPs"/>
    <property type="match status" value="1"/>
</dbReference>
<dbReference type="PANTHER" id="PTHR23090">
    <property type="entry name" value="NH 3 /GLUTAMINE-DEPENDENT NAD + SYNTHETASE"/>
    <property type="match status" value="1"/>
</dbReference>
<sequence length="290" mass="31229">MWITFGNRSVSQIGTPLTSQVQIIAELGVAPSFEVSVEVDRRVSFLRDYLVRSGLTTYVLGISGGVDSTTAAMLAQRAVRDLRAEGREARFIAVRLPYGVQADEKDAQAALSAIEPDQTFTVNIKPAADAMWRQIRAAGFGPENEGQEDFLLGNVKARQRMIAQFALAGGLKGLVIGTDHAAEAVMGFFTKFGDGAADILPLAGLTKRRVRAIAAHLGVPSELVFKVPTADLEDDAPLRPDEDAYGVTYDQIDDFLEGRAVPDFARDRIVNAYRATAHKRALPVAANAAA</sequence>
<dbReference type="AlphaFoldDB" id="A0A927FPY3"/>
<comment type="catalytic activity">
    <reaction evidence="8 10">
        <text>deamido-NAD(+) + NH4(+) + ATP = AMP + diphosphate + NAD(+) + H(+)</text>
        <dbReference type="Rhea" id="RHEA:21188"/>
        <dbReference type="ChEBI" id="CHEBI:15378"/>
        <dbReference type="ChEBI" id="CHEBI:28938"/>
        <dbReference type="ChEBI" id="CHEBI:30616"/>
        <dbReference type="ChEBI" id="CHEBI:33019"/>
        <dbReference type="ChEBI" id="CHEBI:57540"/>
        <dbReference type="ChEBI" id="CHEBI:58437"/>
        <dbReference type="ChEBI" id="CHEBI:456215"/>
        <dbReference type="EC" id="6.3.1.5"/>
    </reaction>
</comment>
<proteinExistence type="inferred from homology"/>
<evidence type="ECO:0000256" key="2">
    <source>
        <dbReference type="ARBA" id="ARBA00022598"/>
    </source>
</evidence>
<dbReference type="HAMAP" id="MF_00193">
    <property type="entry name" value="NadE_ammonia_dep"/>
    <property type="match status" value="1"/>
</dbReference>
<evidence type="ECO:0000256" key="7">
    <source>
        <dbReference type="ARBA" id="ARBA00023027"/>
    </source>
</evidence>
<evidence type="ECO:0000256" key="8">
    <source>
        <dbReference type="HAMAP-Rule" id="MF_00193"/>
    </source>
</evidence>
<dbReference type="PANTHER" id="PTHR23090:SF7">
    <property type="entry name" value="NH(3)-DEPENDENT NAD(+) SYNTHETASE"/>
    <property type="match status" value="1"/>
</dbReference>
<dbReference type="GO" id="GO:0009435">
    <property type="term" value="P:NAD+ biosynthetic process"/>
    <property type="evidence" value="ECO:0007669"/>
    <property type="project" value="UniProtKB-UniRule"/>
</dbReference>
<dbReference type="NCBIfam" id="NF001979">
    <property type="entry name" value="PRK00768.1"/>
    <property type="match status" value="1"/>
</dbReference>
<dbReference type="GO" id="GO:0005524">
    <property type="term" value="F:ATP binding"/>
    <property type="evidence" value="ECO:0007669"/>
    <property type="project" value="UniProtKB-UniRule"/>
</dbReference>
<protein>
    <recommendedName>
        <fullName evidence="8 10">NH(3)-dependent NAD(+) synthetase</fullName>
        <ecNumber evidence="8 10">6.3.1.5</ecNumber>
    </recommendedName>
</protein>
<evidence type="ECO:0000256" key="4">
    <source>
        <dbReference type="ARBA" id="ARBA00022741"/>
    </source>
</evidence>
<keyword evidence="7 8" id="KW-0520">NAD</keyword>
<dbReference type="InterPro" id="IPR022310">
    <property type="entry name" value="NAD/GMP_synthase"/>
</dbReference>
<evidence type="ECO:0000256" key="3">
    <source>
        <dbReference type="ARBA" id="ARBA00022723"/>
    </source>
</evidence>
<dbReference type="GO" id="GO:0046872">
    <property type="term" value="F:metal ion binding"/>
    <property type="evidence" value="ECO:0007669"/>
    <property type="project" value="UniProtKB-KW"/>
</dbReference>
<keyword evidence="5 8" id="KW-0067">ATP-binding</keyword>
<dbReference type="Pfam" id="PF02540">
    <property type="entry name" value="NAD_synthase"/>
    <property type="match status" value="1"/>
</dbReference>
<comment type="subunit">
    <text evidence="8">Homodimer.</text>
</comment>
<name>A0A927FPY3_9HYPH</name>